<dbReference type="AlphaFoldDB" id="X1GW54"/>
<evidence type="ECO:0000256" key="1">
    <source>
        <dbReference type="SAM" id="Phobius"/>
    </source>
</evidence>
<feature type="non-terminal residue" evidence="3">
    <location>
        <position position="239"/>
    </location>
</feature>
<proteinExistence type="predicted"/>
<protein>
    <recommendedName>
        <fullName evidence="2">Glycosyltransferase subfamily 4-like N-terminal domain-containing protein</fullName>
    </recommendedName>
</protein>
<comment type="caution">
    <text evidence="3">The sequence shown here is derived from an EMBL/GenBank/DDBJ whole genome shotgun (WGS) entry which is preliminary data.</text>
</comment>
<keyword evidence="1" id="KW-0812">Transmembrane</keyword>
<dbReference type="SUPFAM" id="SSF53756">
    <property type="entry name" value="UDP-Glycosyltransferase/glycogen phosphorylase"/>
    <property type="match status" value="1"/>
</dbReference>
<sequence length="239" mass="28310">MNILVLQETDWLTRGPHTQHHIFEKLSEKLSILITVIDYDIDKLQKFRSSYVKKQIFNNIHRVSNDSNIKIIRTAHLQIPFLRRITSLITNFFEILRIFRKNKPDIIVSFSITNGFIGLILAKLFKIPFLFFYIDILHEIVPIPYVKKLARIVARFTLKHSDKVLVHTKIQYKYLINEGISPEDIEVSPDGISLENTIVNKKRYDLLKSKLYIHNEDFVIFFMGYLYEFAGLKEIIDYY</sequence>
<feature type="domain" description="Glycosyltransferase subfamily 4-like N-terminal" evidence="2">
    <location>
        <begin position="69"/>
        <end position="195"/>
    </location>
</feature>
<keyword evidence="1" id="KW-0472">Membrane</keyword>
<dbReference type="EMBL" id="BARU01017795">
    <property type="protein sequence ID" value="GAH49060.1"/>
    <property type="molecule type" value="Genomic_DNA"/>
</dbReference>
<dbReference type="Pfam" id="PF13439">
    <property type="entry name" value="Glyco_transf_4"/>
    <property type="match status" value="1"/>
</dbReference>
<evidence type="ECO:0000313" key="3">
    <source>
        <dbReference type="EMBL" id="GAH49060.1"/>
    </source>
</evidence>
<name>X1GW54_9ZZZZ</name>
<dbReference type="Gene3D" id="3.40.50.2000">
    <property type="entry name" value="Glycogen Phosphorylase B"/>
    <property type="match status" value="1"/>
</dbReference>
<evidence type="ECO:0000259" key="2">
    <source>
        <dbReference type="Pfam" id="PF13439"/>
    </source>
</evidence>
<feature type="transmembrane region" description="Helical" evidence="1">
    <location>
        <begin position="106"/>
        <end position="134"/>
    </location>
</feature>
<dbReference type="InterPro" id="IPR028098">
    <property type="entry name" value="Glyco_trans_4-like_N"/>
</dbReference>
<accession>X1GW54</accession>
<organism evidence="3">
    <name type="scientific">marine sediment metagenome</name>
    <dbReference type="NCBI Taxonomy" id="412755"/>
    <lineage>
        <taxon>unclassified sequences</taxon>
        <taxon>metagenomes</taxon>
        <taxon>ecological metagenomes</taxon>
    </lineage>
</organism>
<gene>
    <name evidence="3" type="ORF">S03H2_29473</name>
</gene>
<reference evidence="3" key="1">
    <citation type="journal article" date="2014" name="Front. Microbiol.">
        <title>High frequency of phylogenetically diverse reductive dehalogenase-homologous genes in deep subseafloor sedimentary metagenomes.</title>
        <authorList>
            <person name="Kawai M."/>
            <person name="Futagami T."/>
            <person name="Toyoda A."/>
            <person name="Takaki Y."/>
            <person name="Nishi S."/>
            <person name="Hori S."/>
            <person name="Arai W."/>
            <person name="Tsubouchi T."/>
            <person name="Morono Y."/>
            <person name="Uchiyama I."/>
            <person name="Ito T."/>
            <person name="Fujiyama A."/>
            <person name="Inagaki F."/>
            <person name="Takami H."/>
        </authorList>
    </citation>
    <scope>NUCLEOTIDE SEQUENCE</scope>
    <source>
        <strain evidence="3">Expedition CK06-06</strain>
    </source>
</reference>
<keyword evidence="1" id="KW-1133">Transmembrane helix</keyword>